<dbReference type="InterPro" id="IPR039564">
    <property type="entry name" value="Peptidase_C39-like"/>
</dbReference>
<keyword evidence="3" id="KW-1185">Reference proteome</keyword>
<evidence type="ECO:0000313" key="2">
    <source>
        <dbReference type="EMBL" id="BAP54490.1"/>
    </source>
</evidence>
<dbReference type="KEGG" id="tig:THII_0193"/>
<reference evidence="2 3" key="1">
    <citation type="journal article" date="2014" name="ISME J.">
        <title>Ecophysiology of Thioploca ingrica as revealed by the complete genome sequence supplemented with proteomic evidence.</title>
        <authorList>
            <person name="Kojima H."/>
            <person name="Ogura Y."/>
            <person name="Yamamoto N."/>
            <person name="Togashi T."/>
            <person name="Mori H."/>
            <person name="Watanabe T."/>
            <person name="Nemoto F."/>
            <person name="Kurokawa K."/>
            <person name="Hayashi T."/>
            <person name="Fukui M."/>
        </authorList>
    </citation>
    <scope>NUCLEOTIDE SEQUENCE [LARGE SCALE GENOMIC DNA]</scope>
</reference>
<dbReference type="InterPro" id="IPR005074">
    <property type="entry name" value="Peptidase_C39"/>
</dbReference>
<proteinExistence type="predicted"/>
<dbReference type="AlphaFoldDB" id="A0A090AI73"/>
<dbReference type="Proteomes" id="UP000031623">
    <property type="component" value="Chromosome"/>
</dbReference>
<name>A0A090AI73_9GAMM</name>
<dbReference type="HOGENOM" id="CLU_107964_0_0_6"/>
<protein>
    <recommendedName>
        <fullName evidence="1">Peptidase C39 domain-containing protein</fullName>
    </recommendedName>
</protein>
<organism evidence="2 3">
    <name type="scientific">Thioploca ingrica</name>
    <dbReference type="NCBI Taxonomy" id="40754"/>
    <lineage>
        <taxon>Bacteria</taxon>
        <taxon>Pseudomonadati</taxon>
        <taxon>Pseudomonadota</taxon>
        <taxon>Gammaproteobacteria</taxon>
        <taxon>Thiotrichales</taxon>
        <taxon>Thiotrichaceae</taxon>
        <taxon>Thioploca</taxon>
    </lineage>
</organism>
<dbReference type="GO" id="GO:0006508">
    <property type="term" value="P:proteolysis"/>
    <property type="evidence" value="ECO:0007669"/>
    <property type="project" value="InterPro"/>
</dbReference>
<evidence type="ECO:0000259" key="1">
    <source>
        <dbReference type="PROSITE" id="PS50990"/>
    </source>
</evidence>
<dbReference type="GO" id="GO:0016020">
    <property type="term" value="C:membrane"/>
    <property type="evidence" value="ECO:0007669"/>
    <property type="project" value="InterPro"/>
</dbReference>
<dbReference type="PROSITE" id="PS50990">
    <property type="entry name" value="PEPTIDASE_C39"/>
    <property type="match status" value="1"/>
</dbReference>
<dbReference type="GO" id="GO:0008233">
    <property type="term" value="F:peptidase activity"/>
    <property type="evidence" value="ECO:0007669"/>
    <property type="project" value="InterPro"/>
</dbReference>
<feature type="domain" description="Peptidase C39" evidence="1">
    <location>
        <begin position="10"/>
        <end position="152"/>
    </location>
</feature>
<dbReference type="GO" id="GO:0005524">
    <property type="term" value="F:ATP binding"/>
    <property type="evidence" value="ECO:0007669"/>
    <property type="project" value="InterPro"/>
</dbReference>
<sequence>MLIKNFPNTQQSLDYTCGPSSAVSLAKFYGIKSDELTATGEMKPSPEVGTTPEKMANWLKSKGLKVTWSENGTLDLLKDNLTKGIPTLVEWIDWGGHWVVVIGMDDKGTPNTDDDEIILADPYDRIDGKPDGLTYFNMERFDSMWFDAFYFGKPMKRIYMFVNQSLAQ</sequence>
<dbReference type="Gene3D" id="3.90.70.10">
    <property type="entry name" value="Cysteine proteinases"/>
    <property type="match status" value="1"/>
</dbReference>
<dbReference type="Pfam" id="PF13529">
    <property type="entry name" value="Peptidase_C39_2"/>
    <property type="match status" value="1"/>
</dbReference>
<gene>
    <name evidence="2" type="ORF">THII_0193</name>
</gene>
<dbReference type="EMBL" id="AP014633">
    <property type="protein sequence ID" value="BAP54490.1"/>
    <property type="molecule type" value="Genomic_DNA"/>
</dbReference>
<evidence type="ECO:0000313" key="3">
    <source>
        <dbReference type="Proteomes" id="UP000031623"/>
    </source>
</evidence>
<accession>A0A090AI73</accession>